<dbReference type="PROSITE" id="PS51882">
    <property type="entry name" value="G_ALPHA"/>
    <property type="match status" value="1"/>
</dbReference>
<dbReference type="InterPro" id="IPR011025">
    <property type="entry name" value="GproteinA_insert"/>
</dbReference>
<evidence type="ECO:0000256" key="6">
    <source>
        <dbReference type="ARBA" id="ARBA00023139"/>
    </source>
</evidence>
<evidence type="ECO:0000256" key="5">
    <source>
        <dbReference type="ARBA" id="ARBA00023134"/>
    </source>
</evidence>
<feature type="binding site" evidence="10">
    <location>
        <position position="44"/>
    </location>
    <ligand>
        <name>Mg(2+)</name>
        <dbReference type="ChEBI" id="CHEBI:18420"/>
    </ligand>
</feature>
<evidence type="ECO:0000313" key="12">
    <source>
        <dbReference type="Proteomes" id="UP000323011"/>
    </source>
</evidence>
<keyword evidence="2 10" id="KW-0479">Metal-binding</keyword>
<dbReference type="PANTHER" id="PTHR10218:SF193">
    <property type="entry name" value="GUANINE NUCLEOTIDE-BINDING PROTEIN ALPHA-8 SUBUNIT"/>
    <property type="match status" value="1"/>
</dbReference>
<dbReference type="GO" id="GO:0001664">
    <property type="term" value="F:G protein-coupled receptor binding"/>
    <property type="evidence" value="ECO:0007669"/>
    <property type="project" value="TreeGrafter"/>
</dbReference>
<keyword evidence="7" id="KW-0807">Transducer</keyword>
<dbReference type="Gene3D" id="1.10.400.10">
    <property type="entry name" value="GI Alpha 1, domain 2-like"/>
    <property type="match status" value="1"/>
</dbReference>
<dbReference type="GO" id="GO:0031683">
    <property type="term" value="F:G-protein beta/gamma-subunit complex binding"/>
    <property type="evidence" value="ECO:0007669"/>
    <property type="project" value="InterPro"/>
</dbReference>
<feature type="binding site" evidence="9">
    <location>
        <begin position="270"/>
        <end position="273"/>
    </location>
    <ligand>
        <name>GTP</name>
        <dbReference type="ChEBI" id="CHEBI:37565"/>
    </ligand>
</feature>
<dbReference type="CDD" id="cd00066">
    <property type="entry name" value="G-alpha"/>
    <property type="match status" value="1"/>
</dbReference>
<dbReference type="EMBL" id="VLTN01000040">
    <property type="protein sequence ID" value="KAA0149753.1"/>
    <property type="molecule type" value="Genomic_DNA"/>
</dbReference>
<dbReference type="GO" id="GO:0005834">
    <property type="term" value="C:heterotrimeric G-protein complex"/>
    <property type="evidence" value="ECO:0007669"/>
    <property type="project" value="TreeGrafter"/>
</dbReference>
<keyword evidence="5 9" id="KW-0342">GTP-binding</keyword>
<reference evidence="11 12" key="1">
    <citation type="submission" date="2019-07" db="EMBL/GenBank/DDBJ databases">
        <title>Genomes of Cafeteria roenbergensis.</title>
        <authorList>
            <person name="Fischer M.G."/>
            <person name="Hackl T."/>
            <person name="Roman M."/>
        </authorList>
    </citation>
    <scope>NUCLEOTIDE SEQUENCE [LARGE SCALE GENOMIC DNA]</scope>
    <source>
        <strain evidence="11 12">BVI</strain>
    </source>
</reference>
<dbReference type="GO" id="GO:0005525">
    <property type="term" value="F:GTP binding"/>
    <property type="evidence" value="ECO:0007669"/>
    <property type="project" value="UniProtKB-KW"/>
</dbReference>
<keyword evidence="12" id="KW-1185">Reference proteome</keyword>
<evidence type="ECO:0000256" key="4">
    <source>
        <dbReference type="ARBA" id="ARBA00022842"/>
    </source>
</evidence>
<evidence type="ECO:0000313" key="11">
    <source>
        <dbReference type="EMBL" id="KAA0149753.1"/>
    </source>
</evidence>
<evidence type="ECO:0000256" key="8">
    <source>
        <dbReference type="ARBA" id="ARBA00023288"/>
    </source>
</evidence>
<dbReference type="GO" id="GO:0005737">
    <property type="term" value="C:cytoplasm"/>
    <property type="evidence" value="ECO:0007669"/>
    <property type="project" value="TreeGrafter"/>
</dbReference>
<dbReference type="InterPro" id="IPR027417">
    <property type="entry name" value="P-loop_NTPase"/>
</dbReference>
<dbReference type="Proteomes" id="UP000323011">
    <property type="component" value="Unassembled WGS sequence"/>
</dbReference>
<dbReference type="PRINTS" id="PR00318">
    <property type="entry name" value="GPROTEINA"/>
</dbReference>
<dbReference type="InterPro" id="IPR001019">
    <property type="entry name" value="Gprotein_alpha_su"/>
</dbReference>
<feature type="binding site" evidence="9">
    <location>
        <begin position="201"/>
        <end position="205"/>
    </location>
    <ligand>
        <name>GTP</name>
        <dbReference type="ChEBI" id="CHEBI:37565"/>
    </ligand>
</feature>
<keyword evidence="1" id="KW-0519">Myristate</keyword>
<dbReference type="GO" id="GO:0007188">
    <property type="term" value="P:adenylate cyclase-modulating G protein-coupled receptor signaling pathway"/>
    <property type="evidence" value="ECO:0007669"/>
    <property type="project" value="TreeGrafter"/>
</dbReference>
<evidence type="ECO:0000256" key="1">
    <source>
        <dbReference type="ARBA" id="ARBA00022707"/>
    </source>
</evidence>
<evidence type="ECO:0000256" key="10">
    <source>
        <dbReference type="PIRSR" id="PIRSR601019-2"/>
    </source>
</evidence>
<proteinExistence type="predicted"/>
<dbReference type="AlphaFoldDB" id="A0A5A8C9H8"/>
<keyword evidence="6" id="KW-0564">Palmitate</keyword>
<evidence type="ECO:0000256" key="2">
    <source>
        <dbReference type="ARBA" id="ARBA00022723"/>
    </source>
</evidence>
<keyword evidence="3 9" id="KW-0547">Nucleotide-binding</keyword>
<keyword evidence="4 10" id="KW-0460">Magnesium</keyword>
<dbReference type="PANTHER" id="PTHR10218">
    <property type="entry name" value="GTP-BINDING PROTEIN ALPHA SUBUNIT"/>
    <property type="match status" value="1"/>
</dbReference>
<comment type="caution">
    <text evidence="11">The sequence shown here is derived from an EMBL/GenBank/DDBJ whole genome shotgun (WGS) entry which is preliminary data.</text>
</comment>
<dbReference type="Pfam" id="PF00503">
    <property type="entry name" value="G-alpha"/>
    <property type="match status" value="1"/>
</dbReference>
<dbReference type="FunFam" id="3.40.50.300:FF:003800">
    <property type="entry name" value="Guanine nucleotide-binding protein G(k) subunit alpha"/>
    <property type="match status" value="1"/>
</dbReference>
<dbReference type="GO" id="GO:0003924">
    <property type="term" value="F:GTPase activity"/>
    <property type="evidence" value="ECO:0007669"/>
    <property type="project" value="InterPro"/>
</dbReference>
<evidence type="ECO:0000256" key="9">
    <source>
        <dbReference type="PIRSR" id="PIRSR601019-1"/>
    </source>
</evidence>
<gene>
    <name evidence="11" type="ORF">FNF29_05764</name>
</gene>
<dbReference type="SUPFAM" id="SSF52540">
    <property type="entry name" value="P-loop containing nucleoside triphosphate hydrolases"/>
    <property type="match status" value="1"/>
</dbReference>
<feature type="binding site" evidence="10">
    <location>
        <position position="182"/>
    </location>
    <ligand>
        <name>Mg(2+)</name>
        <dbReference type="ChEBI" id="CHEBI:18420"/>
    </ligand>
</feature>
<organism evidence="11 12">
    <name type="scientific">Cafeteria roenbergensis</name>
    <name type="common">Marine flagellate</name>
    <dbReference type="NCBI Taxonomy" id="33653"/>
    <lineage>
        <taxon>Eukaryota</taxon>
        <taxon>Sar</taxon>
        <taxon>Stramenopiles</taxon>
        <taxon>Bigyra</taxon>
        <taxon>Opalozoa</taxon>
        <taxon>Bicosoecida</taxon>
        <taxon>Cafeteriaceae</taxon>
        <taxon>Cafeteria</taxon>
    </lineage>
</organism>
<dbReference type="SUPFAM" id="SSF47895">
    <property type="entry name" value="Transducin (alpha subunit), insertion domain"/>
    <property type="match status" value="1"/>
</dbReference>
<protein>
    <recommendedName>
        <fullName evidence="13">G-protein alpha subunit</fullName>
    </recommendedName>
</protein>
<sequence length="403" mass="43681">MGSACCKPKEPELTGLDAELEAQREAAARKKRILILGTGESGKSSLVKQVKQIFGAGLSPSEIRQIAVVLRENVETCCVSLVNAVRDLGIDTSAEPKTAALLSEFAAASEAGEVSPEWRLSEATLPRYTEIWHSSSVQAAWERRSEFWVLDAARYYFENASRFVDPAFVPNEDDVVMARVITTGIAETSYRDSGVDITLVDVGGQRSERRKWIRCFEGVDAVAFLCALPEYDQVLYEDASTNRMRESLSLFAEVVANPAFARTPFFLLLNKKDLFETMIATRDLAATFPEYRGGKDASQAVGFITKLFEERFREAAPATGSLSCHVLSSRVRVEVRDTMKAVRRTLVPSSSMRAFDSSAGAGAGAGARRDAAGGCGCASCGLCCCACCASRAVIPAQRPHPGV</sequence>
<keyword evidence="8" id="KW-0449">Lipoprotein</keyword>
<accession>A0A5A8C9H8</accession>
<dbReference type="SMART" id="SM00275">
    <property type="entry name" value="G_alpha"/>
    <property type="match status" value="1"/>
</dbReference>
<dbReference type="OMA" id="DDIVFRM"/>
<dbReference type="GO" id="GO:0046872">
    <property type="term" value="F:metal ion binding"/>
    <property type="evidence" value="ECO:0007669"/>
    <property type="project" value="UniProtKB-KW"/>
</dbReference>
<evidence type="ECO:0000256" key="7">
    <source>
        <dbReference type="ARBA" id="ARBA00023224"/>
    </source>
</evidence>
<evidence type="ECO:0008006" key="13">
    <source>
        <dbReference type="Google" id="ProtNLM"/>
    </source>
</evidence>
<dbReference type="Gene3D" id="3.40.50.300">
    <property type="entry name" value="P-loop containing nucleotide triphosphate hydrolases"/>
    <property type="match status" value="1"/>
</dbReference>
<name>A0A5A8C9H8_CAFRO</name>
<evidence type="ECO:0000256" key="3">
    <source>
        <dbReference type="ARBA" id="ARBA00022741"/>
    </source>
</evidence>